<accession>A0A8H4BBB0</accession>
<dbReference type="SUPFAM" id="SSF48350">
    <property type="entry name" value="GTPase activation domain, GAP"/>
    <property type="match status" value="1"/>
</dbReference>
<dbReference type="GO" id="GO:0007165">
    <property type="term" value="P:signal transduction"/>
    <property type="evidence" value="ECO:0007669"/>
    <property type="project" value="InterPro"/>
</dbReference>
<feature type="region of interest" description="Disordered" evidence="5">
    <location>
        <begin position="370"/>
        <end position="391"/>
    </location>
</feature>
<dbReference type="AlphaFoldDB" id="A0A8H4BBB0"/>
<dbReference type="PANTHER" id="PTHR14963:SF7">
    <property type="entry name" value="RHO GTPASE-ACTIVATING PROTEIN 19"/>
    <property type="match status" value="1"/>
</dbReference>
<evidence type="ECO:0000256" key="5">
    <source>
        <dbReference type="SAM" id="MobiDB-lite"/>
    </source>
</evidence>
<keyword evidence="3 4" id="KW-0862">Zinc</keyword>
<dbReference type="Gene3D" id="2.10.110.10">
    <property type="entry name" value="Cysteine Rich Protein"/>
    <property type="match status" value="1"/>
</dbReference>
<evidence type="ECO:0000259" key="6">
    <source>
        <dbReference type="PROSITE" id="PS50023"/>
    </source>
</evidence>
<dbReference type="PANTHER" id="PTHR14963">
    <property type="entry name" value="RHO GTPASE ACTIVATING PROTEIN 18,19-RELATED"/>
    <property type="match status" value="1"/>
</dbReference>
<dbReference type="Gene3D" id="1.10.555.10">
    <property type="entry name" value="Rho GTPase activation protein"/>
    <property type="match status" value="1"/>
</dbReference>
<evidence type="ECO:0000259" key="7">
    <source>
        <dbReference type="PROSITE" id="PS50238"/>
    </source>
</evidence>
<evidence type="ECO:0000313" key="9">
    <source>
        <dbReference type="Proteomes" id="UP000469890"/>
    </source>
</evidence>
<name>A0A8H4BBB0_MUCCL</name>
<evidence type="ECO:0000313" key="8">
    <source>
        <dbReference type="EMBL" id="KAF1798337.1"/>
    </source>
</evidence>
<dbReference type="Pfam" id="PF00620">
    <property type="entry name" value="RhoGAP"/>
    <property type="match status" value="1"/>
</dbReference>
<dbReference type="EMBL" id="JAAECE010000008">
    <property type="protein sequence ID" value="KAF1798337.1"/>
    <property type="molecule type" value="Genomic_DNA"/>
</dbReference>
<gene>
    <name evidence="8" type="ORF">FB192DRAFT_1451380</name>
</gene>
<evidence type="ECO:0000256" key="4">
    <source>
        <dbReference type="PROSITE-ProRule" id="PRU00125"/>
    </source>
</evidence>
<dbReference type="CDD" id="cd08368">
    <property type="entry name" value="LIM"/>
    <property type="match status" value="1"/>
</dbReference>
<keyword evidence="4" id="KW-0440">LIM domain</keyword>
<dbReference type="InterPro" id="IPR000198">
    <property type="entry name" value="RhoGAP_dom"/>
</dbReference>
<dbReference type="SMART" id="SM00324">
    <property type="entry name" value="RhoGAP"/>
    <property type="match status" value="1"/>
</dbReference>
<dbReference type="PROSITE" id="PS50238">
    <property type="entry name" value="RHOGAP"/>
    <property type="match status" value="1"/>
</dbReference>
<dbReference type="GO" id="GO:0005737">
    <property type="term" value="C:cytoplasm"/>
    <property type="evidence" value="ECO:0007669"/>
    <property type="project" value="TreeGrafter"/>
</dbReference>
<evidence type="ECO:0008006" key="10">
    <source>
        <dbReference type="Google" id="ProtNLM"/>
    </source>
</evidence>
<evidence type="ECO:0000256" key="3">
    <source>
        <dbReference type="ARBA" id="ARBA00022833"/>
    </source>
</evidence>
<feature type="domain" description="LIM zinc-binding" evidence="6">
    <location>
        <begin position="16"/>
        <end position="81"/>
    </location>
</feature>
<reference evidence="8 9" key="1">
    <citation type="submission" date="2019-09" db="EMBL/GenBank/DDBJ databases">
        <authorList>
            <consortium name="DOE Joint Genome Institute"/>
            <person name="Mondo S.J."/>
            <person name="Navarro-Mendoza M.I."/>
            <person name="Perez-Arques C."/>
            <person name="Panchal S."/>
            <person name="Nicolas F.E."/>
            <person name="Ganguly P."/>
            <person name="Pangilinan J."/>
            <person name="Grigoriev I."/>
            <person name="Heitman J."/>
            <person name="Sanya K."/>
            <person name="Garre V."/>
        </authorList>
    </citation>
    <scope>NUCLEOTIDE SEQUENCE [LARGE SCALE GENOMIC DNA]</scope>
    <source>
        <strain evidence="8 9">MU402</strain>
    </source>
</reference>
<dbReference type="InterPro" id="IPR008936">
    <property type="entry name" value="Rho_GTPase_activation_prot"/>
</dbReference>
<feature type="domain" description="Rho-GAP" evidence="7">
    <location>
        <begin position="556"/>
        <end position="755"/>
    </location>
</feature>
<evidence type="ECO:0000256" key="1">
    <source>
        <dbReference type="ARBA" id="ARBA00022468"/>
    </source>
</evidence>
<organism evidence="8 9">
    <name type="scientific">Mucor circinelloides f. lusitanicus</name>
    <name type="common">Mucor racemosus var. lusitanicus</name>
    <dbReference type="NCBI Taxonomy" id="29924"/>
    <lineage>
        <taxon>Eukaryota</taxon>
        <taxon>Fungi</taxon>
        <taxon>Fungi incertae sedis</taxon>
        <taxon>Mucoromycota</taxon>
        <taxon>Mucoromycotina</taxon>
        <taxon>Mucoromycetes</taxon>
        <taxon>Mucorales</taxon>
        <taxon>Mucorineae</taxon>
        <taxon>Mucoraceae</taxon>
        <taxon>Mucor</taxon>
    </lineage>
</organism>
<keyword evidence="1" id="KW-0343">GTPase activation</keyword>
<comment type="caution">
    <text evidence="8">The sequence shown here is derived from an EMBL/GenBank/DDBJ whole genome shotgun (WGS) entry which is preliminary data.</text>
</comment>
<evidence type="ECO:0000256" key="2">
    <source>
        <dbReference type="ARBA" id="ARBA00022723"/>
    </source>
</evidence>
<proteinExistence type="predicted"/>
<dbReference type="SMART" id="SM00132">
    <property type="entry name" value="LIM"/>
    <property type="match status" value="1"/>
</dbReference>
<dbReference type="InterPro" id="IPR001781">
    <property type="entry name" value="Znf_LIM"/>
</dbReference>
<dbReference type="PROSITE" id="PS50023">
    <property type="entry name" value="LIM_DOMAIN_2"/>
    <property type="match status" value="1"/>
</dbReference>
<dbReference type="GO" id="GO:0051056">
    <property type="term" value="P:regulation of small GTPase mediated signal transduction"/>
    <property type="evidence" value="ECO:0007669"/>
    <property type="project" value="TreeGrafter"/>
</dbReference>
<dbReference type="Proteomes" id="UP000469890">
    <property type="component" value="Unassembled WGS sequence"/>
</dbReference>
<keyword evidence="2 4" id="KW-0479">Metal-binding</keyword>
<dbReference type="GO" id="GO:0005096">
    <property type="term" value="F:GTPase activator activity"/>
    <property type="evidence" value="ECO:0007669"/>
    <property type="project" value="UniProtKB-KW"/>
</dbReference>
<dbReference type="GO" id="GO:0046872">
    <property type="term" value="F:metal ion binding"/>
    <property type="evidence" value="ECO:0007669"/>
    <property type="project" value="UniProtKB-KW"/>
</dbReference>
<protein>
    <recommendedName>
        <fullName evidence="10">Rho-GAP domain-containing protein</fullName>
    </recommendedName>
</protein>
<sequence length="818" mass="92370">MDVIACQHDYYQHVQFKCHSCHGLIMNDAFCVIGDYKYHKQCLQCPGCTISNNSDAMSHQQLYRYNDRPYCRYHYSLIRGTECMGCGQTVLEQNEALENWHTECYMLKRYYHVALADLQLPYDYSSRQQLEHTQDSFENLRYKLWHITSQFEEEATRILSSLAMARPPDQLLLACQSLLAHLSILFSVLDLLFVHATHVSYIKQVQSLTQHVVFMLDATAASANEEASTDDKAPAMASRVATHIRHLVRLGLQQAMILERNFRLDIIDDMLALFIDKQCLKSLNLACLDHHFQLLDMAVARLLFVLDLGKRPDETRLYKPTTINQHEPALSQQHTHSTMANDTLVKSNSISASSTRTLSRMQTFKRALTTTATRRKNSSASGSSSSNTTSTATAKPLYISLPDVEQLHQYHATPPLSPPTTHAARTTALNAVVLLPELTLKQDCIIRHIAVLHVESHVHDSVLMDDLLNGLNKKAAAAAASSPAASLWGKLKTHILTPTMEYPEQSPPPRTTSTSTIAATEKKIGVSLCNLSHGSLKSQASSCLPDSYEKWKAKCPWIDACFSSPQSLVPDFLKDCILALISQDLTTEGIFRKSGNIRGLKDMCDTLDAQPNRHDWLDFFQAQSNVQLAAFIKRFLRELPEPLLTWKLHKLFIMSSKATTLIGALSIMHYAICILPKPNRDMLLTVLALLHWIAQHSAHNKMDYENLARVMAPNILYTNQEKEKKQQSYDLKDISTCHGEIWVISTMIQHYEKFFQIPSEFAALLEHPRMMDYTSSNSVDLTSAKQFVKSYQHLLKIKKDAISTTLVLPPSPSHSSSK</sequence>